<dbReference type="EMBL" id="CAJVQB010058249">
    <property type="protein sequence ID" value="CAG8838510.1"/>
    <property type="molecule type" value="Genomic_DNA"/>
</dbReference>
<gene>
    <name evidence="3" type="ORF">GMARGA_LOCUS34014</name>
</gene>
<reference evidence="3 4" key="1">
    <citation type="submission" date="2021-06" db="EMBL/GenBank/DDBJ databases">
        <authorList>
            <person name="Kallberg Y."/>
            <person name="Tangrot J."/>
            <person name="Rosling A."/>
        </authorList>
    </citation>
    <scope>NUCLEOTIDE SEQUENCE [LARGE SCALE GENOMIC DNA]</scope>
    <source>
        <strain evidence="3 4">120-4 pot B 10/14</strain>
    </source>
</reference>
<comment type="caution">
    <text evidence="3">The sequence shown here is derived from an EMBL/GenBank/DDBJ whole genome shotgun (WGS) entry which is preliminary data.</text>
</comment>
<sequence>EGLDFCLDGFSEDILMNILDNNCFGWIIQVIENISDLNLHTNFLMRLERQWKTWEQPLLLLSFLLYPKYPWFKCDPKVLLNELQQFREKQYPFHDDDYRQFGKNDNILSFWNFVSGYTEELHLVAQHIYSICISSASIEYLFSTIGWLNNIRRDKLKHEKVIAICQICKGSDNCNENFEILNKDLDDEFKKDISSIEDKEKGEATIELDSLDNKLTESGSEDNHSAVVLEDDPADAFDAK</sequence>
<evidence type="ECO:0000313" key="4">
    <source>
        <dbReference type="Proteomes" id="UP000789901"/>
    </source>
</evidence>
<dbReference type="Proteomes" id="UP000789901">
    <property type="component" value="Unassembled WGS sequence"/>
</dbReference>
<dbReference type="Pfam" id="PF05699">
    <property type="entry name" value="Dimer_Tnp_hAT"/>
    <property type="match status" value="1"/>
</dbReference>
<feature type="compositionally biased region" description="Acidic residues" evidence="1">
    <location>
        <begin position="229"/>
        <end position="240"/>
    </location>
</feature>
<keyword evidence="4" id="KW-1185">Reference proteome</keyword>
<feature type="domain" description="HAT C-terminal dimerisation" evidence="2">
    <location>
        <begin position="98"/>
        <end position="164"/>
    </location>
</feature>
<organism evidence="3 4">
    <name type="scientific">Gigaspora margarita</name>
    <dbReference type="NCBI Taxonomy" id="4874"/>
    <lineage>
        <taxon>Eukaryota</taxon>
        <taxon>Fungi</taxon>
        <taxon>Fungi incertae sedis</taxon>
        <taxon>Mucoromycota</taxon>
        <taxon>Glomeromycotina</taxon>
        <taxon>Glomeromycetes</taxon>
        <taxon>Diversisporales</taxon>
        <taxon>Gigasporaceae</taxon>
        <taxon>Gigaspora</taxon>
    </lineage>
</organism>
<dbReference type="InterPro" id="IPR008906">
    <property type="entry name" value="HATC_C_dom"/>
</dbReference>
<evidence type="ECO:0000256" key="1">
    <source>
        <dbReference type="SAM" id="MobiDB-lite"/>
    </source>
</evidence>
<feature type="region of interest" description="Disordered" evidence="1">
    <location>
        <begin position="216"/>
        <end position="240"/>
    </location>
</feature>
<accession>A0ABN7WQU7</accession>
<proteinExistence type="predicted"/>
<feature type="non-terminal residue" evidence="3">
    <location>
        <position position="1"/>
    </location>
</feature>
<evidence type="ECO:0000313" key="3">
    <source>
        <dbReference type="EMBL" id="CAG8838510.1"/>
    </source>
</evidence>
<name>A0ABN7WQU7_GIGMA</name>
<dbReference type="SUPFAM" id="SSF53098">
    <property type="entry name" value="Ribonuclease H-like"/>
    <property type="match status" value="1"/>
</dbReference>
<protein>
    <submittedName>
        <fullName evidence="3">5579_t:CDS:1</fullName>
    </submittedName>
</protein>
<evidence type="ECO:0000259" key="2">
    <source>
        <dbReference type="Pfam" id="PF05699"/>
    </source>
</evidence>
<dbReference type="InterPro" id="IPR012337">
    <property type="entry name" value="RNaseH-like_sf"/>
</dbReference>